<name>A0A6C0BQT9_9ZZZZ</name>
<protein>
    <recommendedName>
        <fullName evidence="2">DNA polymerase III delta N-terminal domain-containing protein</fullName>
    </recommendedName>
</protein>
<dbReference type="Gene3D" id="3.40.50.300">
    <property type="entry name" value="P-loop containing nucleotide triphosphate hydrolases"/>
    <property type="match status" value="1"/>
</dbReference>
<accession>A0A6C0BQT9</accession>
<organism evidence="1">
    <name type="scientific">viral metagenome</name>
    <dbReference type="NCBI Taxonomy" id="1070528"/>
    <lineage>
        <taxon>unclassified sequences</taxon>
        <taxon>metagenomes</taxon>
        <taxon>organismal metagenomes</taxon>
    </lineage>
</organism>
<dbReference type="SUPFAM" id="SSF52540">
    <property type="entry name" value="P-loop containing nucleoside triphosphate hydrolases"/>
    <property type="match status" value="1"/>
</dbReference>
<dbReference type="InterPro" id="IPR027417">
    <property type="entry name" value="P-loop_NTPase"/>
</dbReference>
<dbReference type="AlphaFoldDB" id="A0A6C0BQT9"/>
<evidence type="ECO:0008006" key="2">
    <source>
        <dbReference type="Google" id="ProtNLM"/>
    </source>
</evidence>
<dbReference type="EMBL" id="MN739217">
    <property type="protein sequence ID" value="QHS94151.1"/>
    <property type="molecule type" value="Genomic_DNA"/>
</dbReference>
<evidence type="ECO:0000313" key="1">
    <source>
        <dbReference type="EMBL" id="QHS94151.1"/>
    </source>
</evidence>
<sequence>MSINSFHLNQFYNNITRHYDNFSLAVLESLNLKLVSNETRLYDLPHLLFYGQDTSLCKAYIYQVLRWGLHYEGDILLKNNTFTINNIDVQYSNTENFIQINFETHLNKEKNALIDFIKQVVSQRNVLHSKHIFILWNIEKITHQGQYRLRRIIEKNQEYSLFVSFISQYTKLIDPLKSRFLMIRVPCLKSSQKNNVFTSLFQEHNEAIHENERKSLESTNILKKIDNYCTNLEDVYIYFKSYIIHNDPDIFIKDIKIFNFVDNEINILLKGFNKIKNAYELLDITRTFIYKIIHYNIDHSITAKLIFKALLKLKLSDEKLKSATNILAKFEHSTLFISVCKLVYAYEYLLIELYKITHHEQD</sequence>
<proteinExistence type="predicted"/>
<reference evidence="1" key="1">
    <citation type="journal article" date="2020" name="Nature">
        <title>Giant virus diversity and host interactions through global metagenomics.</title>
        <authorList>
            <person name="Schulz F."/>
            <person name="Roux S."/>
            <person name="Paez-Espino D."/>
            <person name="Jungbluth S."/>
            <person name="Walsh D.A."/>
            <person name="Denef V.J."/>
            <person name="McMahon K.D."/>
            <person name="Konstantinidis K.T."/>
            <person name="Eloe-Fadrosh E.A."/>
            <person name="Kyrpides N.C."/>
            <person name="Woyke T."/>
        </authorList>
    </citation>
    <scope>NUCLEOTIDE SEQUENCE</scope>
    <source>
        <strain evidence="1">GVMAG-M-3300018416-26</strain>
    </source>
</reference>